<proteinExistence type="predicted"/>
<organism evidence="2 3">
    <name type="scientific">Fusobacterium periodonticum 1_1_41FAA</name>
    <dbReference type="NCBI Taxonomy" id="469621"/>
    <lineage>
        <taxon>Bacteria</taxon>
        <taxon>Fusobacteriati</taxon>
        <taxon>Fusobacteriota</taxon>
        <taxon>Fusobacteriia</taxon>
        <taxon>Fusobacteriales</taxon>
        <taxon>Fusobacteriaceae</taxon>
        <taxon>Fusobacterium</taxon>
    </lineage>
</organism>
<evidence type="ECO:0000256" key="1">
    <source>
        <dbReference type="SAM" id="Phobius"/>
    </source>
</evidence>
<protein>
    <submittedName>
        <fullName evidence="2">Uncharacterized protein</fullName>
    </submittedName>
</protein>
<keyword evidence="1" id="KW-1133">Transmembrane helix</keyword>
<feature type="transmembrane region" description="Helical" evidence="1">
    <location>
        <begin position="49"/>
        <end position="68"/>
    </location>
</feature>
<name>D6LIH2_9FUSO</name>
<gene>
    <name evidence="2" type="ORF">HMPREF0400_01537</name>
</gene>
<evidence type="ECO:0000313" key="2">
    <source>
        <dbReference type="EMBL" id="EFG28198.2"/>
    </source>
</evidence>
<keyword evidence="1" id="KW-0812">Transmembrane</keyword>
<dbReference type="EMBL" id="GG770383">
    <property type="protein sequence ID" value="EFG28198.2"/>
    <property type="molecule type" value="Genomic_DNA"/>
</dbReference>
<dbReference type="Proteomes" id="UP000003964">
    <property type="component" value="Unassembled WGS sequence"/>
</dbReference>
<accession>D6LIH2</accession>
<reference evidence="2 3" key="1">
    <citation type="submission" date="2010-03" db="EMBL/GenBank/DDBJ databases">
        <title>The Genome Sequence of Fusobacterium sp. 1_1_41FAA.</title>
        <authorList>
            <consortium name="The Broad Institute Genome Sequencing Platform"/>
            <person name="Ward D."/>
            <person name="Earl A."/>
            <person name="Feldgarden M."/>
            <person name="Gevers D."/>
            <person name="Young S.K."/>
            <person name="Zeng Q."/>
            <person name="Koehrsen M."/>
            <person name="Alvarado L."/>
            <person name="Berlin A."/>
            <person name="Borenstein D."/>
            <person name="Chapman S."/>
            <person name="Chen Z."/>
            <person name="Engels R."/>
            <person name="Freedman E."/>
            <person name="Gellesch M."/>
            <person name="Goldberg J."/>
            <person name="Griggs A."/>
            <person name="Gujja S."/>
            <person name="Heilman E."/>
            <person name="Heiman D."/>
            <person name="Hepburn T."/>
            <person name="Howarth C."/>
            <person name="Jen D."/>
            <person name="Larson L."/>
            <person name="Mehta T."/>
            <person name="Park D."/>
            <person name="Pearson M."/>
            <person name="Richards J."/>
            <person name="Roberts A."/>
            <person name="Saif S."/>
            <person name="Shea T."/>
            <person name="Shenoy N."/>
            <person name="Sisk P."/>
            <person name="Stolte C."/>
            <person name="Sykes S."/>
            <person name="Walk T."/>
            <person name="White J."/>
            <person name="Yandava C."/>
            <person name="Strauss J.C."/>
            <person name="Ambrose C.E."/>
            <person name="Allen-Vercoe E."/>
            <person name="Haas B."/>
            <person name="Henn M.R."/>
            <person name="Nusbaum C."/>
            <person name="Birren B."/>
        </authorList>
    </citation>
    <scope>NUCLEOTIDE SEQUENCE [LARGE SCALE GENOMIC DNA]</scope>
    <source>
        <strain evidence="2 3">1_1_41FAA</strain>
    </source>
</reference>
<sequence length="81" mass="9262">MNLFLCIVNLIYLSIRNHLLLDQITPKIENCKVSFLKENKGKVIIMIKILNIILAIGIITQGISTFILRGADSTLLYIQYR</sequence>
<dbReference type="AlphaFoldDB" id="D6LIH2"/>
<keyword evidence="1" id="KW-0472">Membrane</keyword>
<evidence type="ECO:0000313" key="3">
    <source>
        <dbReference type="Proteomes" id="UP000003964"/>
    </source>
</evidence>